<organism evidence="2 3">
    <name type="scientific">Telmatocola sphagniphila</name>
    <dbReference type="NCBI Taxonomy" id="1123043"/>
    <lineage>
        <taxon>Bacteria</taxon>
        <taxon>Pseudomonadati</taxon>
        <taxon>Planctomycetota</taxon>
        <taxon>Planctomycetia</taxon>
        <taxon>Gemmatales</taxon>
        <taxon>Gemmataceae</taxon>
    </lineage>
</organism>
<sequence>MIYFGRLFASLILLVLLPIAFDEQSMQSLAQKKQGDKSDPKHIFTGPAPVHPVDILLTRPTSRSITCSILAYKNAEGFIRYGTESGGYTGKTESKKFSPEDPVEIILKDLQADKQYFYKFYYREPAVSEYTSLPEGRFHTARSRGEAFTFTIQSDSHLDQGTRIAVYEKTLANVLADNPDFHIDVGDTFMTDKYERFKDALPQYFAQRYYLGQVANSAALFLVLGNHDGEKLDRYDGTSDCMSSWSCLTRKKYFPNPYPDGFYTGNKTELKSVGRLENYYAWEWGDALFIALDPFWKTNQRGRGKDSSGNWGRTLGEEQFKWLEKTLSASKAKYKFVFIHHLVGGLDESARGGSEAALLYEWGGRSKEGQDEFKQKRPGWSTPIHQLLLKYNVSAVFHGHDHFYARQELDNILYLMVPQPGHPGYDKLRNADEYGYIRGTFLPPSGHLRVTVTPEKASIEYVRAYVPSAESKDRRNREIADVVRIKPVAH</sequence>
<dbReference type="AlphaFoldDB" id="A0A8E6B873"/>
<evidence type="ECO:0000259" key="1">
    <source>
        <dbReference type="Pfam" id="PF00149"/>
    </source>
</evidence>
<dbReference type="SUPFAM" id="SSF56300">
    <property type="entry name" value="Metallo-dependent phosphatases"/>
    <property type="match status" value="1"/>
</dbReference>
<dbReference type="PANTHER" id="PTHR43143">
    <property type="entry name" value="METALLOPHOSPHOESTERASE, CALCINEURIN SUPERFAMILY"/>
    <property type="match status" value="1"/>
</dbReference>
<dbReference type="InterPro" id="IPR004843">
    <property type="entry name" value="Calcineurin-like_PHP"/>
</dbReference>
<dbReference type="GO" id="GO:0016787">
    <property type="term" value="F:hydrolase activity"/>
    <property type="evidence" value="ECO:0007669"/>
    <property type="project" value="InterPro"/>
</dbReference>
<dbReference type="InterPro" id="IPR029052">
    <property type="entry name" value="Metallo-depent_PP-like"/>
</dbReference>
<dbReference type="KEGG" id="tsph:KIH39_06420"/>
<accession>A0A8E6B873</accession>
<evidence type="ECO:0000313" key="2">
    <source>
        <dbReference type="EMBL" id="QVL33541.1"/>
    </source>
</evidence>
<reference evidence="2" key="1">
    <citation type="submission" date="2021-05" db="EMBL/GenBank/DDBJ databases">
        <title>Complete genome sequence of the cellulolytic planctomycete Telmatocola sphagniphila SP2T and characterization of the first cellulase from planctomycetes.</title>
        <authorList>
            <person name="Rakitin A.L."/>
            <person name="Beletsky A.V."/>
            <person name="Naumoff D.G."/>
            <person name="Kulichevskaya I.S."/>
            <person name="Mardanov A.V."/>
            <person name="Ravin N.V."/>
            <person name="Dedysh S.N."/>
        </authorList>
    </citation>
    <scope>NUCLEOTIDE SEQUENCE</scope>
    <source>
        <strain evidence="2">SP2T</strain>
    </source>
</reference>
<dbReference type="Pfam" id="PF00149">
    <property type="entry name" value="Metallophos"/>
    <property type="match status" value="1"/>
</dbReference>
<dbReference type="Gene3D" id="3.60.21.10">
    <property type="match status" value="1"/>
</dbReference>
<keyword evidence="3" id="KW-1185">Reference proteome</keyword>
<proteinExistence type="predicted"/>
<protein>
    <submittedName>
        <fullName evidence="2">Metallophosphoesterase</fullName>
    </submittedName>
</protein>
<dbReference type="RefSeq" id="WP_213498440.1">
    <property type="nucleotide sequence ID" value="NZ_CP074694.1"/>
</dbReference>
<name>A0A8E6B873_9BACT</name>
<feature type="domain" description="Calcineurin-like phosphoesterase" evidence="1">
    <location>
        <begin position="149"/>
        <end position="403"/>
    </location>
</feature>
<dbReference type="EMBL" id="CP074694">
    <property type="protein sequence ID" value="QVL33541.1"/>
    <property type="molecule type" value="Genomic_DNA"/>
</dbReference>
<dbReference type="PANTHER" id="PTHR43143:SF1">
    <property type="entry name" value="SERINE_THREONINE-PROTEIN PHOSPHATASE CPPED1"/>
    <property type="match status" value="1"/>
</dbReference>
<evidence type="ECO:0000313" key="3">
    <source>
        <dbReference type="Proteomes" id="UP000676194"/>
    </source>
</evidence>
<dbReference type="Proteomes" id="UP000676194">
    <property type="component" value="Chromosome"/>
</dbReference>
<gene>
    <name evidence="2" type="ORF">KIH39_06420</name>
</gene>
<dbReference type="InterPro" id="IPR051918">
    <property type="entry name" value="STPP_CPPED1"/>
</dbReference>